<dbReference type="PANTHER" id="PTHR48182">
    <property type="entry name" value="PROTEIN SERAC1"/>
    <property type="match status" value="1"/>
</dbReference>
<dbReference type="AlphaFoldDB" id="A0A9P9I7K0"/>
<evidence type="ECO:0000313" key="10">
    <source>
        <dbReference type="EMBL" id="KAH7110823.1"/>
    </source>
</evidence>
<dbReference type="GO" id="GO:0005783">
    <property type="term" value="C:endoplasmic reticulum"/>
    <property type="evidence" value="ECO:0007669"/>
    <property type="project" value="UniProtKB-SubCell"/>
</dbReference>
<name>A0A9P9I7K0_9PLEO</name>
<dbReference type="Pfam" id="PF05057">
    <property type="entry name" value="DUF676"/>
    <property type="match status" value="1"/>
</dbReference>
<keyword evidence="11" id="KW-1185">Reference proteome</keyword>
<organism evidence="10 11">
    <name type="scientific">Dendryphion nanum</name>
    <dbReference type="NCBI Taxonomy" id="256645"/>
    <lineage>
        <taxon>Eukaryota</taxon>
        <taxon>Fungi</taxon>
        <taxon>Dikarya</taxon>
        <taxon>Ascomycota</taxon>
        <taxon>Pezizomycotina</taxon>
        <taxon>Dothideomycetes</taxon>
        <taxon>Pleosporomycetidae</taxon>
        <taxon>Pleosporales</taxon>
        <taxon>Torulaceae</taxon>
        <taxon>Dendryphion</taxon>
    </lineage>
</organism>
<feature type="region of interest" description="Disordered" evidence="8">
    <location>
        <begin position="1"/>
        <end position="43"/>
    </location>
</feature>
<evidence type="ECO:0000256" key="2">
    <source>
        <dbReference type="ARBA" id="ARBA00004240"/>
    </source>
</evidence>
<evidence type="ECO:0000256" key="8">
    <source>
        <dbReference type="SAM" id="MobiDB-lite"/>
    </source>
</evidence>
<proteinExistence type="inferred from homology"/>
<feature type="region of interest" description="Disordered" evidence="8">
    <location>
        <begin position="319"/>
        <end position="377"/>
    </location>
</feature>
<sequence>MKRMKELFNSGRRKTKGTERDQADGVSAGTNVASRHNDSNAQVVDTSFPDGIITLHDSQHATIDICFVHGLTGNRTTTWTAPGQSKPWPEKLLPEKIDKARILTYGYDAYVVRKSVASSNELRNHANNFLHDLTNYRSQSDSTSRPLIFVAHSLGGLVCKEAVLASRNNPEDHLQDVFNSLVGIAFMGTPHRGSWMADWAGIPASALGIFKSTNKSLLDILKTDDQLLKSIQERFWSMVRGLRESTRQFEVTCFFEELPLLVIGEKVVNEASATLEGYSSMSIHANHSNMVKFATTEDNGFKRLVGELVRWKANSERLNRDSQNDSSITQAVSEIETPNQAINSSRAGTHNTNMGSGTQINNTGSGRQYFGRDQYFS</sequence>
<evidence type="ECO:0000256" key="3">
    <source>
        <dbReference type="ARBA" id="ARBA00004370"/>
    </source>
</evidence>
<dbReference type="GO" id="GO:0016020">
    <property type="term" value="C:membrane"/>
    <property type="evidence" value="ECO:0007669"/>
    <property type="project" value="UniProtKB-SubCell"/>
</dbReference>
<evidence type="ECO:0000256" key="1">
    <source>
        <dbReference type="ARBA" id="ARBA00004173"/>
    </source>
</evidence>
<dbReference type="OrthoDB" id="427518at2759"/>
<gene>
    <name evidence="10" type="ORF">B0J11DRAFT_202593</name>
</gene>
<dbReference type="Proteomes" id="UP000700596">
    <property type="component" value="Unassembled WGS sequence"/>
</dbReference>
<dbReference type="Gene3D" id="3.40.50.1820">
    <property type="entry name" value="alpha/beta hydrolase"/>
    <property type="match status" value="1"/>
</dbReference>
<evidence type="ECO:0000256" key="7">
    <source>
        <dbReference type="ARBA" id="ARBA00023136"/>
    </source>
</evidence>
<accession>A0A9P9I7K0</accession>
<feature type="domain" description="DUF676" evidence="9">
    <location>
        <begin position="66"/>
        <end position="200"/>
    </location>
</feature>
<keyword evidence="6" id="KW-0496">Mitochondrion</keyword>
<feature type="compositionally biased region" description="Polar residues" evidence="8">
    <location>
        <begin position="324"/>
        <end position="366"/>
    </location>
</feature>
<dbReference type="InterPro" id="IPR029058">
    <property type="entry name" value="AB_hydrolase_fold"/>
</dbReference>
<dbReference type="SUPFAM" id="SSF53474">
    <property type="entry name" value="alpha/beta-Hydrolases"/>
    <property type="match status" value="1"/>
</dbReference>
<evidence type="ECO:0000256" key="6">
    <source>
        <dbReference type="ARBA" id="ARBA00023128"/>
    </source>
</evidence>
<dbReference type="InterPro" id="IPR052374">
    <property type="entry name" value="SERAC1"/>
</dbReference>
<evidence type="ECO:0000256" key="5">
    <source>
        <dbReference type="ARBA" id="ARBA00022824"/>
    </source>
</evidence>
<keyword evidence="5" id="KW-0256">Endoplasmic reticulum</keyword>
<dbReference type="InterPro" id="IPR007751">
    <property type="entry name" value="DUF676_lipase-like"/>
</dbReference>
<dbReference type="EMBL" id="JAGMWT010000026">
    <property type="protein sequence ID" value="KAH7110823.1"/>
    <property type="molecule type" value="Genomic_DNA"/>
</dbReference>
<evidence type="ECO:0000256" key="4">
    <source>
        <dbReference type="ARBA" id="ARBA00007920"/>
    </source>
</evidence>
<dbReference type="GO" id="GO:0005739">
    <property type="term" value="C:mitochondrion"/>
    <property type="evidence" value="ECO:0007669"/>
    <property type="project" value="UniProtKB-SubCell"/>
</dbReference>
<reference evidence="10" key="1">
    <citation type="journal article" date="2021" name="Nat. Commun.">
        <title>Genetic determinants of endophytism in the Arabidopsis root mycobiome.</title>
        <authorList>
            <person name="Mesny F."/>
            <person name="Miyauchi S."/>
            <person name="Thiergart T."/>
            <person name="Pickel B."/>
            <person name="Atanasova L."/>
            <person name="Karlsson M."/>
            <person name="Huettel B."/>
            <person name="Barry K.W."/>
            <person name="Haridas S."/>
            <person name="Chen C."/>
            <person name="Bauer D."/>
            <person name="Andreopoulos W."/>
            <person name="Pangilinan J."/>
            <person name="LaButti K."/>
            <person name="Riley R."/>
            <person name="Lipzen A."/>
            <person name="Clum A."/>
            <person name="Drula E."/>
            <person name="Henrissat B."/>
            <person name="Kohler A."/>
            <person name="Grigoriev I.V."/>
            <person name="Martin F.M."/>
            <person name="Hacquard S."/>
        </authorList>
    </citation>
    <scope>NUCLEOTIDE SEQUENCE</scope>
    <source>
        <strain evidence="10">MPI-CAGE-CH-0243</strain>
    </source>
</reference>
<comment type="similarity">
    <text evidence="4">Belongs to the putative lipase ROG1 family.</text>
</comment>
<keyword evidence="7" id="KW-0472">Membrane</keyword>
<dbReference type="PANTHER" id="PTHR48182:SF2">
    <property type="entry name" value="PROTEIN SERAC1"/>
    <property type="match status" value="1"/>
</dbReference>
<feature type="compositionally biased region" description="Polar residues" evidence="8">
    <location>
        <begin position="28"/>
        <end position="43"/>
    </location>
</feature>
<comment type="caution">
    <text evidence="10">The sequence shown here is derived from an EMBL/GenBank/DDBJ whole genome shotgun (WGS) entry which is preliminary data.</text>
</comment>
<evidence type="ECO:0000313" key="11">
    <source>
        <dbReference type="Proteomes" id="UP000700596"/>
    </source>
</evidence>
<evidence type="ECO:0000259" key="9">
    <source>
        <dbReference type="Pfam" id="PF05057"/>
    </source>
</evidence>
<comment type="subcellular location">
    <subcellularLocation>
        <location evidence="2">Endoplasmic reticulum</location>
    </subcellularLocation>
    <subcellularLocation>
        <location evidence="3">Membrane</location>
    </subcellularLocation>
    <subcellularLocation>
        <location evidence="1">Mitochondrion</location>
    </subcellularLocation>
</comment>
<protein>
    <recommendedName>
        <fullName evidence="9">DUF676 domain-containing protein</fullName>
    </recommendedName>
</protein>